<accession>A0A381YEZ4</accession>
<protein>
    <submittedName>
        <fullName evidence="1">Uncharacterized protein</fullName>
    </submittedName>
</protein>
<sequence length="41" mass="4706">VKHPKARLAQVTDQVFSETVARRRLLYCANADDTRFKSSKV</sequence>
<organism evidence="1">
    <name type="scientific">marine metagenome</name>
    <dbReference type="NCBI Taxonomy" id="408172"/>
    <lineage>
        <taxon>unclassified sequences</taxon>
        <taxon>metagenomes</taxon>
        <taxon>ecological metagenomes</taxon>
    </lineage>
</organism>
<dbReference type="AlphaFoldDB" id="A0A381YEZ4"/>
<gene>
    <name evidence="1" type="ORF">METZ01_LOCUS128408</name>
</gene>
<dbReference type="EMBL" id="UINC01018072">
    <property type="protein sequence ID" value="SVA75554.1"/>
    <property type="molecule type" value="Genomic_DNA"/>
</dbReference>
<name>A0A381YEZ4_9ZZZZ</name>
<reference evidence="1" key="1">
    <citation type="submission" date="2018-05" db="EMBL/GenBank/DDBJ databases">
        <authorList>
            <person name="Lanie J.A."/>
            <person name="Ng W.-L."/>
            <person name="Kazmierczak K.M."/>
            <person name="Andrzejewski T.M."/>
            <person name="Davidsen T.M."/>
            <person name="Wayne K.J."/>
            <person name="Tettelin H."/>
            <person name="Glass J.I."/>
            <person name="Rusch D."/>
            <person name="Podicherti R."/>
            <person name="Tsui H.-C.T."/>
            <person name="Winkler M.E."/>
        </authorList>
    </citation>
    <scope>NUCLEOTIDE SEQUENCE</scope>
</reference>
<feature type="non-terminal residue" evidence="1">
    <location>
        <position position="1"/>
    </location>
</feature>
<proteinExistence type="predicted"/>
<evidence type="ECO:0000313" key="1">
    <source>
        <dbReference type="EMBL" id="SVA75554.1"/>
    </source>
</evidence>